<dbReference type="Pfam" id="PF17919">
    <property type="entry name" value="RT_RNaseH_2"/>
    <property type="match status" value="1"/>
</dbReference>
<keyword evidence="4" id="KW-0255">Endonuclease</keyword>
<dbReference type="EMBL" id="JAEPRB010000589">
    <property type="protein sequence ID" value="KAG2214758.1"/>
    <property type="molecule type" value="Genomic_DNA"/>
</dbReference>
<dbReference type="SUPFAM" id="SSF56672">
    <property type="entry name" value="DNA/RNA polymerases"/>
    <property type="match status" value="2"/>
</dbReference>
<evidence type="ECO:0000256" key="1">
    <source>
        <dbReference type="ARBA" id="ARBA00022679"/>
    </source>
</evidence>
<keyword evidence="6" id="KW-0695">RNA-directed DNA polymerase</keyword>
<keyword evidence="3" id="KW-0540">Nuclease</keyword>
<dbReference type="Gene3D" id="1.10.340.70">
    <property type="match status" value="2"/>
</dbReference>
<dbReference type="PANTHER" id="PTHR37984:SF5">
    <property type="entry name" value="PROTEIN NYNRIN-LIKE"/>
    <property type="match status" value="1"/>
</dbReference>
<sequence length="2200" mass="250139">MSASNSPISNSAAERAAPEHVENVQLLSSGVDEDIVMSEGDQVAASSSSPSPSPSVEVKININEEYTAEMLIESAKEDLEDKKSKYYICLGNYLQLSRASRDGEDTKLAREVSKEAEKLFKDAEETLKVLKMSNARDVPVVEEKNSFVPPGLPFLQLVTDAICEKPHLPKFDSVYDFCQEFTTVLKAHSLSLDSHWKRLLPSCLNKDTQSWFEDKLAESSLNWKAGESELLDYYDTPLRKFLNMGRVWSMKQGASESVRSFGAKFQKLRRQACLEDGVQLVLCFWWNLRPEVRKACMVPLAANYGTKMPSNVEDIIALVTTTTLDTSSLLLNHGETSSVSDWKSFAEGNGSASFSTGKGKKRASLAGDVGQNAKKSWNFRSAVKDNVCFSCKSPWEKGHSCPKRERHLAAKVSRMAIRSGGESSSSSSSSSRFGAGSSSSSSSSGSGAGSSSSHVEDNTSALSQMALDCKYNYKDMVIKKDFKDMSTNITFPILANNSIRTISLLDCGATFSSVDLNFCTKNSLSISYVTHVNKKFISKHNVHKYFIRLADSNTYVKRIGTCVISVSCNSKTIQREFEVMNLTNSNEYDFSIGTDYMFSLGIGISGLPLMYDDQDSSEERLEADRRYNNKSDLLESIERENELKENNPAVGPKEFEEAMDYIQRFVKNNQAIPKGSFCTIPESVVCLDTPENATAFRSPYPIPISMQGVVDEQVKEWIENGIIERAPANTEWNTPLTVVKKTNGKGEVTGYRVCHDPRLVNTLLKSIDRMPLPLIGELFEDLKGANIYSTLDLKSAFNSLRLNPKDAHKLSFTWRGVQYKPIGTVFGIKHVSSQFQRTMSIALEGLPFVRFFVDDIVCASKTFEEHKAHLKQVIERLTKVNLKLNPKKCHFFQKEIYLLGFHISPEGITMDRRKLVNVLEFPLPRTGKDIQSYCGLINYFRTLIPNVSSIMSPLDSLRNEKSITHLWTDKHQTAFDNLKKALLSDLVLSYPDMNSRFCISCDASLNGIGAVLYQVIGGKTKYISFVAKSLSKSERKYSATKRELLALVFALKRFHKYIYGSTFTLYTDHKALTYLHTQRVANLMMIAWMDTILQYDFKIVHLPGVANVLPDALSRLSEEPESSLNELGGDNGFMSIMRNSAVTKEPLPDILSGEYFTPPTENERNSLLVEEHLKGHFGIEAIVHALKRKGIYWTNLKNQANELIQSCIQCQRHNITRKGYNPLRPVTATLPGDSWGIDLAGPFTMSTKGNEYLLVMIDIASKFYVLRAIPDKSMATVALQVLDIIGTWGPMRKLQSDGGREFVNSLMKCIKENVGFEHALISQYHPRANGASERAVQSAVNTIKKQIVGNVADWDLKVPSAQLFLNSKYNARTKSTPFSLMFGRNPNDFVDFSQEKDSATAEMIRKELQEKIKRMTEIVYPAVYENVKHVTEKQKQKFDTSHKMLDLKPGSTVMILITEKQNKLDPKYKGFYTVVRKTAANTYVLRNEKGFLEPRNYPPSLLKKVSDKISEHQEKFYEVEAIIGHKKDDNNKYLYRCKWFDFDESYDSWEPENNFTDPKFIKEYWQRIGEVPESIKEINKANKRLLKDINNATQPGSGLLKRWKYNVSKVTVLPSVTYLQNKQLKTSYKQSQIIHKLPYNLLTSKHNSARYFTSLDLRSGYHQIRIAPEDVPKTAFNTRYGQFSWLVLPFGLCNAPPVFQTLMNRILGEYIDKTTIVYLDDILIYSKTLEEHKIHVRQILDVLRKEKLIANLKKCEFCKKELNFVGFRITETGISPSPEKVQVVQQWPRMKNVQEVRQFIGFAQFYKRFIKNFASIAAPLTDLTRGTGIKTRPIVWNNDCQISFDRLKQLLSYSPVLQVVRMDKPFRIEVDASDRGCGATLLQPDDDPNLPWHPLCFESKKFADSESKLPAQEKELLGILHALRTWRCYVEGCPKGYTVYSDHLPLQYFRSKENPPNRLVRWINELELYSPVILYKPGKENTVPDILSRMNFESTDAVKPMEPDYLYVTWTQLPTKLRSDWPMLLIPETRAKVKSAEVKAILDKEEKYFHVTANQVYRKVAVDAQTGLKLVPFLPFAQRADTVSRYHDSFGHAGYKSLLKILIPRFWWPSMRLDIQQWISVCPSCQVNSRKGLAHHDEMHPLKVPTAFDRWHLDFLDLPTTLKGNRWLLVGVDYATNWCVARVVFPPIISYRMTFNVVKL</sequence>
<dbReference type="Pfam" id="PF17921">
    <property type="entry name" value="Integrase_H2C2"/>
    <property type="match status" value="2"/>
</dbReference>
<feature type="domain" description="Reverse transcriptase" evidence="10">
    <location>
        <begin position="1559"/>
        <end position="1769"/>
    </location>
</feature>
<keyword evidence="2" id="KW-0548">Nucleotidyltransferase</keyword>
<evidence type="ECO:0000259" key="9">
    <source>
        <dbReference type="PROSITE" id="PS50013"/>
    </source>
</evidence>
<evidence type="ECO:0000256" key="2">
    <source>
        <dbReference type="ARBA" id="ARBA00022695"/>
    </source>
</evidence>
<dbReference type="GO" id="GO:0003964">
    <property type="term" value="F:RNA-directed DNA polymerase activity"/>
    <property type="evidence" value="ECO:0007669"/>
    <property type="project" value="UniProtKB-KW"/>
</dbReference>
<evidence type="ECO:0000313" key="13">
    <source>
        <dbReference type="Proteomes" id="UP000646827"/>
    </source>
</evidence>
<dbReference type="Gene3D" id="2.40.50.40">
    <property type="match status" value="1"/>
</dbReference>
<dbReference type="FunFam" id="3.10.20.370:FF:000001">
    <property type="entry name" value="Retrovirus-related Pol polyprotein from transposon 17.6-like protein"/>
    <property type="match status" value="1"/>
</dbReference>
<evidence type="ECO:0000256" key="4">
    <source>
        <dbReference type="ARBA" id="ARBA00022759"/>
    </source>
</evidence>
<dbReference type="Proteomes" id="UP000646827">
    <property type="component" value="Unassembled WGS sequence"/>
</dbReference>
<dbReference type="PANTHER" id="PTHR37984">
    <property type="entry name" value="PROTEIN CBG26694"/>
    <property type="match status" value="1"/>
</dbReference>
<evidence type="ECO:0000256" key="3">
    <source>
        <dbReference type="ARBA" id="ARBA00022722"/>
    </source>
</evidence>
<dbReference type="InterPro" id="IPR041577">
    <property type="entry name" value="RT_RNaseH_2"/>
</dbReference>
<feature type="domain" description="Chromo" evidence="9">
    <location>
        <begin position="1517"/>
        <end position="1576"/>
    </location>
</feature>
<dbReference type="GO" id="GO:0016787">
    <property type="term" value="F:hydrolase activity"/>
    <property type="evidence" value="ECO:0007669"/>
    <property type="project" value="UniProtKB-KW"/>
</dbReference>
<dbReference type="InterPro" id="IPR043128">
    <property type="entry name" value="Rev_trsase/Diguanyl_cyclase"/>
</dbReference>
<dbReference type="Gene3D" id="3.30.420.10">
    <property type="entry name" value="Ribonuclease H-like superfamily/Ribonuclease H"/>
    <property type="match status" value="1"/>
</dbReference>
<dbReference type="InterPro" id="IPR001584">
    <property type="entry name" value="Integrase_cat-core"/>
</dbReference>
<dbReference type="OrthoDB" id="2260752at2759"/>
<dbReference type="PROSITE" id="PS50994">
    <property type="entry name" value="INTEGRASE"/>
    <property type="match status" value="1"/>
</dbReference>
<feature type="compositionally biased region" description="Low complexity" evidence="8">
    <location>
        <begin position="419"/>
        <end position="453"/>
    </location>
</feature>
<dbReference type="InterPro" id="IPR023780">
    <property type="entry name" value="Chromo_domain"/>
</dbReference>
<feature type="region of interest" description="Disordered" evidence="8">
    <location>
        <begin position="418"/>
        <end position="456"/>
    </location>
</feature>
<evidence type="ECO:0000313" key="12">
    <source>
        <dbReference type="EMBL" id="KAG2214758.1"/>
    </source>
</evidence>
<dbReference type="Pfam" id="PF17917">
    <property type="entry name" value="RT_RNaseH"/>
    <property type="match status" value="1"/>
</dbReference>
<evidence type="ECO:0000259" key="10">
    <source>
        <dbReference type="PROSITE" id="PS50878"/>
    </source>
</evidence>
<reference evidence="12 13" key="1">
    <citation type="submission" date="2020-12" db="EMBL/GenBank/DDBJ databases">
        <title>Metabolic potential, ecology and presence of endohyphal bacteria is reflected in genomic diversity of Mucoromycotina.</title>
        <authorList>
            <person name="Muszewska A."/>
            <person name="Okrasinska A."/>
            <person name="Steczkiewicz K."/>
            <person name="Drgas O."/>
            <person name="Orlowska M."/>
            <person name="Perlinska-Lenart U."/>
            <person name="Aleksandrzak-Piekarczyk T."/>
            <person name="Szatraj K."/>
            <person name="Zielenkiewicz U."/>
            <person name="Pilsyk S."/>
            <person name="Malc E."/>
            <person name="Mieczkowski P."/>
            <person name="Kruszewska J.S."/>
            <person name="Biernat P."/>
            <person name="Pawlowska J."/>
        </authorList>
    </citation>
    <scope>NUCLEOTIDE SEQUENCE [LARGE SCALE GENOMIC DNA]</scope>
    <source>
        <strain evidence="12 13">CBS 142.35</strain>
    </source>
</reference>
<dbReference type="InterPro" id="IPR050951">
    <property type="entry name" value="Retrovirus_Pol_polyprotein"/>
</dbReference>
<dbReference type="InterPro" id="IPR000477">
    <property type="entry name" value="RT_dom"/>
</dbReference>
<dbReference type="FunFam" id="3.30.70.270:FF:000020">
    <property type="entry name" value="Transposon Tf2-6 polyprotein-like Protein"/>
    <property type="match status" value="2"/>
</dbReference>
<dbReference type="CDD" id="cd01647">
    <property type="entry name" value="RT_LTR"/>
    <property type="match status" value="2"/>
</dbReference>
<evidence type="ECO:0000256" key="5">
    <source>
        <dbReference type="ARBA" id="ARBA00022801"/>
    </source>
</evidence>
<protein>
    <recommendedName>
        <fullName evidence="14">Reverse transcriptase</fullName>
    </recommendedName>
</protein>
<dbReference type="PROSITE" id="PS50013">
    <property type="entry name" value="CHROMO_2"/>
    <property type="match status" value="1"/>
</dbReference>
<dbReference type="InterPro" id="IPR036397">
    <property type="entry name" value="RNaseH_sf"/>
</dbReference>
<dbReference type="SUPFAM" id="SSF53098">
    <property type="entry name" value="Ribonuclease H-like"/>
    <property type="match status" value="1"/>
</dbReference>
<evidence type="ECO:0000256" key="7">
    <source>
        <dbReference type="ARBA" id="ARBA00023268"/>
    </source>
</evidence>
<evidence type="ECO:0000256" key="6">
    <source>
        <dbReference type="ARBA" id="ARBA00022918"/>
    </source>
</evidence>
<keyword evidence="7" id="KW-0511">Multifunctional enzyme</keyword>
<dbReference type="Gene3D" id="3.10.10.10">
    <property type="entry name" value="HIV Type 1 Reverse Transcriptase, subunit A, domain 1"/>
    <property type="match status" value="1"/>
</dbReference>
<dbReference type="InterPro" id="IPR012337">
    <property type="entry name" value="RNaseH-like_sf"/>
</dbReference>
<organism evidence="12 13">
    <name type="scientific">Circinella minor</name>
    <dbReference type="NCBI Taxonomy" id="1195481"/>
    <lineage>
        <taxon>Eukaryota</taxon>
        <taxon>Fungi</taxon>
        <taxon>Fungi incertae sedis</taxon>
        <taxon>Mucoromycota</taxon>
        <taxon>Mucoromycotina</taxon>
        <taxon>Mucoromycetes</taxon>
        <taxon>Mucorales</taxon>
        <taxon>Lichtheimiaceae</taxon>
        <taxon>Circinella</taxon>
    </lineage>
</organism>
<feature type="domain" description="Integrase catalytic" evidence="11">
    <location>
        <begin position="1227"/>
        <end position="1385"/>
    </location>
</feature>
<dbReference type="SMART" id="SM00298">
    <property type="entry name" value="CHROMO"/>
    <property type="match status" value="1"/>
</dbReference>
<dbReference type="Pfam" id="PF00078">
    <property type="entry name" value="RVT_1"/>
    <property type="match status" value="2"/>
</dbReference>
<dbReference type="InterPro" id="IPR016197">
    <property type="entry name" value="Chromo-like_dom_sf"/>
</dbReference>
<dbReference type="CDD" id="cd09274">
    <property type="entry name" value="RNase_HI_RT_Ty3"/>
    <property type="match status" value="2"/>
</dbReference>
<evidence type="ECO:0008006" key="14">
    <source>
        <dbReference type="Google" id="ProtNLM"/>
    </source>
</evidence>
<dbReference type="SUPFAM" id="SSF54160">
    <property type="entry name" value="Chromo domain-like"/>
    <property type="match status" value="1"/>
</dbReference>
<dbReference type="GO" id="GO:0004519">
    <property type="term" value="F:endonuclease activity"/>
    <property type="evidence" value="ECO:0007669"/>
    <property type="project" value="UniProtKB-KW"/>
</dbReference>
<dbReference type="GO" id="GO:0003676">
    <property type="term" value="F:nucleic acid binding"/>
    <property type="evidence" value="ECO:0007669"/>
    <property type="project" value="InterPro"/>
</dbReference>
<gene>
    <name evidence="12" type="ORF">INT45_001354</name>
</gene>
<accession>A0A8H7RQE1</accession>
<name>A0A8H7RQE1_9FUNG</name>
<keyword evidence="5" id="KW-0378">Hydrolase</keyword>
<dbReference type="InterPro" id="IPR043502">
    <property type="entry name" value="DNA/RNA_pol_sf"/>
</dbReference>
<feature type="compositionally biased region" description="Low complexity" evidence="8">
    <location>
        <begin position="1"/>
        <end position="13"/>
    </location>
</feature>
<dbReference type="GO" id="GO:0015074">
    <property type="term" value="P:DNA integration"/>
    <property type="evidence" value="ECO:0007669"/>
    <property type="project" value="InterPro"/>
</dbReference>
<feature type="region of interest" description="Disordered" evidence="8">
    <location>
        <begin position="1"/>
        <end position="56"/>
    </location>
</feature>
<evidence type="ECO:0000256" key="8">
    <source>
        <dbReference type="SAM" id="MobiDB-lite"/>
    </source>
</evidence>
<keyword evidence="13" id="KW-1185">Reference proteome</keyword>
<dbReference type="Gene3D" id="3.30.70.270">
    <property type="match status" value="4"/>
</dbReference>
<keyword evidence="1" id="KW-0808">Transferase</keyword>
<dbReference type="PROSITE" id="PS50878">
    <property type="entry name" value="RT_POL"/>
    <property type="match status" value="1"/>
</dbReference>
<comment type="caution">
    <text evidence="12">The sequence shown here is derived from an EMBL/GenBank/DDBJ whole genome shotgun (WGS) entry which is preliminary data.</text>
</comment>
<dbReference type="Pfam" id="PF00385">
    <property type="entry name" value="Chromo"/>
    <property type="match status" value="1"/>
</dbReference>
<dbReference type="CDD" id="cd00024">
    <property type="entry name" value="CD_CSD"/>
    <property type="match status" value="1"/>
</dbReference>
<dbReference type="InterPro" id="IPR041588">
    <property type="entry name" value="Integrase_H2C2"/>
</dbReference>
<dbReference type="InterPro" id="IPR000953">
    <property type="entry name" value="Chromo/chromo_shadow_dom"/>
</dbReference>
<proteinExistence type="predicted"/>
<evidence type="ECO:0000259" key="11">
    <source>
        <dbReference type="PROSITE" id="PS50994"/>
    </source>
</evidence>
<dbReference type="GO" id="GO:0005634">
    <property type="term" value="C:nucleus"/>
    <property type="evidence" value="ECO:0007669"/>
    <property type="project" value="UniProtKB-ARBA"/>
</dbReference>
<dbReference type="InterPro" id="IPR041373">
    <property type="entry name" value="RT_RNaseH"/>
</dbReference>
<dbReference type="Gene3D" id="3.10.20.370">
    <property type="match status" value="1"/>
</dbReference>